<keyword evidence="9" id="KW-1185">Reference proteome</keyword>
<dbReference type="InterPro" id="IPR002104">
    <property type="entry name" value="Integrase_catalytic"/>
</dbReference>
<dbReference type="InterPro" id="IPR004107">
    <property type="entry name" value="Integrase_SAM-like_N"/>
</dbReference>
<evidence type="ECO:0000259" key="6">
    <source>
        <dbReference type="PROSITE" id="PS51898"/>
    </source>
</evidence>
<dbReference type="CDD" id="cd00397">
    <property type="entry name" value="DNA_BRE_C"/>
    <property type="match status" value="1"/>
</dbReference>
<dbReference type="Pfam" id="PF00589">
    <property type="entry name" value="Phage_integrase"/>
    <property type="match status" value="1"/>
</dbReference>
<feature type="domain" description="Tyr recombinase" evidence="6">
    <location>
        <begin position="106"/>
        <end position="293"/>
    </location>
</feature>
<dbReference type="InterPro" id="IPR013762">
    <property type="entry name" value="Integrase-like_cat_sf"/>
</dbReference>
<dbReference type="Pfam" id="PF02899">
    <property type="entry name" value="Phage_int_SAM_1"/>
    <property type="match status" value="1"/>
</dbReference>
<dbReference type="InterPro" id="IPR044068">
    <property type="entry name" value="CB"/>
</dbReference>
<comment type="similarity">
    <text evidence="1">Belongs to the 'phage' integrase family.</text>
</comment>
<comment type="caution">
    <text evidence="8">The sequence shown here is derived from an EMBL/GenBank/DDBJ whole genome shotgun (WGS) entry which is preliminary data.</text>
</comment>
<name>A0ABX4HP83_9BACI</name>
<organism evidence="8 9">
    <name type="scientific">Salimicrobium humidisoli</name>
    <dbReference type="NCBI Taxonomy" id="2029857"/>
    <lineage>
        <taxon>Bacteria</taxon>
        <taxon>Bacillati</taxon>
        <taxon>Bacillota</taxon>
        <taxon>Bacilli</taxon>
        <taxon>Bacillales</taxon>
        <taxon>Bacillaceae</taxon>
        <taxon>Salimicrobium</taxon>
    </lineage>
</organism>
<keyword evidence="2" id="KW-0229">DNA integration</keyword>
<proteinExistence type="inferred from homology"/>
<evidence type="ECO:0000256" key="1">
    <source>
        <dbReference type="ARBA" id="ARBA00008857"/>
    </source>
</evidence>
<evidence type="ECO:0000313" key="8">
    <source>
        <dbReference type="EMBL" id="PBB04999.1"/>
    </source>
</evidence>
<keyword evidence="4" id="KW-0233">DNA recombination</keyword>
<sequence>MLIKFAFHEFMEDRKFKNTTTVNIQNYKVLLGEFVEYCQEKEVLNAEEVESHHVKQYLMYCQKKGNSAGTINTKLQKIRAFFNYLVEEKMVKENVAVKVKRQKEDIRINVFNDQQVQQMLSYYRGLRRREQSYFAYRGYMLILTFLGTGIRRTEIINLKWSDVDLENLTLSVFGKNRTKELVFITEKLAKELSAYFLFCKRHFTEISDYVFVNRNNTQMTQNSIMLVFQNLQKKMNFTDVRVSPHTFRHTFCHRLATSGMSAFAIQKMMRHQNISVTMRYVAMWGNELKEQNDQFNPLNNIDL</sequence>
<evidence type="ECO:0000256" key="4">
    <source>
        <dbReference type="ARBA" id="ARBA00023172"/>
    </source>
</evidence>
<feature type="domain" description="Core-binding (CB)" evidence="7">
    <location>
        <begin position="1"/>
        <end position="86"/>
    </location>
</feature>
<dbReference type="InterPro" id="IPR010998">
    <property type="entry name" value="Integrase_recombinase_N"/>
</dbReference>
<accession>A0ABX4HP83</accession>
<dbReference type="PANTHER" id="PTHR30349">
    <property type="entry name" value="PHAGE INTEGRASE-RELATED"/>
    <property type="match status" value="1"/>
</dbReference>
<dbReference type="RefSeq" id="WP_095822659.1">
    <property type="nucleotide sequence ID" value="NZ_NSGH01000020.1"/>
</dbReference>
<dbReference type="PANTHER" id="PTHR30349:SF41">
    <property type="entry name" value="INTEGRASE_RECOMBINASE PROTEIN MJ0367-RELATED"/>
    <property type="match status" value="1"/>
</dbReference>
<dbReference type="EMBL" id="NSGH01000020">
    <property type="protein sequence ID" value="PBB04999.1"/>
    <property type="molecule type" value="Genomic_DNA"/>
</dbReference>
<evidence type="ECO:0000259" key="7">
    <source>
        <dbReference type="PROSITE" id="PS51900"/>
    </source>
</evidence>
<evidence type="ECO:0000256" key="2">
    <source>
        <dbReference type="ARBA" id="ARBA00022908"/>
    </source>
</evidence>
<protein>
    <submittedName>
        <fullName evidence="8">Integrase</fullName>
    </submittedName>
</protein>
<keyword evidence="3 5" id="KW-0238">DNA-binding</keyword>
<dbReference type="Gene3D" id="1.10.443.10">
    <property type="entry name" value="Intergrase catalytic core"/>
    <property type="match status" value="1"/>
</dbReference>
<dbReference type="Gene3D" id="1.10.150.130">
    <property type="match status" value="1"/>
</dbReference>
<dbReference type="InterPro" id="IPR050090">
    <property type="entry name" value="Tyrosine_recombinase_XerCD"/>
</dbReference>
<evidence type="ECO:0000256" key="3">
    <source>
        <dbReference type="ARBA" id="ARBA00023125"/>
    </source>
</evidence>
<dbReference type="Proteomes" id="UP000217561">
    <property type="component" value="Unassembled WGS sequence"/>
</dbReference>
<dbReference type="SUPFAM" id="SSF56349">
    <property type="entry name" value="DNA breaking-rejoining enzymes"/>
    <property type="match status" value="1"/>
</dbReference>
<gene>
    <name evidence="8" type="ORF">CKW00_11210</name>
</gene>
<dbReference type="PROSITE" id="PS51898">
    <property type="entry name" value="TYR_RECOMBINASE"/>
    <property type="match status" value="1"/>
</dbReference>
<dbReference type="PROSITE" id="PS51900">
    <property type="entry name" value="CB"/>
    <property type="match status" value="1"/>
</dbReference>
<evidence type="ECO:0000313" key="9">
    <source>
        <dbReference type="Proteomes" id="UP000217561"/>
    </source>
</evidence>
<evidence type="ECO:0000256" key="5">
    <source>
        <dbReference type="PROSITE-ProRule" id="PRU01248"/>
    </source>
</evidence>
<dbReference type="InterPro" id="IPR011010">
    <property type="entry name" value="DNA_brk_join_enz"/>
</dbReference>
<reference evidence="8 9" key="1">
    <citation type="submission" date="2017-08" db="EMBL/GenBank/DDBJ databases">
        <title>Salimicrobium alkalisoli sp. nov., isolated from saline alkaline soil.</title>
        <authorList>
            <person name="Zhang G."/>
            <person name="Xiong Q."/>
        </authorList>
    </citation>
    <scope>NUCLEOTIDE SEQUENCE [LARGE SCALE GENOMIC DNA]</scope>
    <source>
        <strain evidence="8 9">WN024</strain>
    </source>
</reference>